<comment type="subcellular location">
    <subcellularLocation>
        <location evidence="1 10">Cell membrane</location>
        <topology evidence="1 10">Multi-pass membrane protein</topology>
    </subcellularLocation>
</comment>
<protein>
    <recommendedName>
        <fullName evidence="10">Odorant receptor</fullName>
    </recommendedName>
</protein>
<feature type="transmembrane region" description="Helical" evidence="10">
    <location>
        <begin position="81"/>
        <end position="100"/>
    </location>
</feature>
<dbReference type="InterPro" id="IPR004117">
    <property type="entry name" value="7tm6_olfct_rcpt"/>
</dbReference>
<keyword evidence="5 10" id="KW-0552">Olfaction</keyword>
<dbReference type="AlphaFoldDB" id="A0A1B3P5L3"/>
<dbReference type="GO" id="GO:0007165">
    <property type="term" value="P:signal transduction"/>
    <property type="evidence" value="ECO:0007669"/>
    <property type="project" value="UniProtKB-KW"/>
</dbReference>
<accession>A0A1B3P5L3</accession>
<evidence type="ECO:0000313" key="11">
    <source>
        <dbReference type="EMBL" id="AOG12906.1"/>
    </source>
</evidence>
<feature type="transmembrane region" description="Helical" evidence="10">
    <location>
        <begin position="45"/>
        <end position="69"/>
    </location>
</feature>
<feature type="transmembrane region" description="Helical" evidence="10">
    <location>
        <begin position="14"/>
        <end position="33"/>
    </location>
</feature>
<dbReference type="PANTHER" id="PTHR21137">
    <property type="entry name" value="ODORANT RECEPTOR"/>
    <property type="match status" value="1"/>
</dbReference>
<evidence type="ECO:0000256" key="1">
    <source>
        <dbReference type="ARBA" id="ARBA00004651"/>
    </source>
</evidence>
<keyword evidence="3 10" id="KW-0716">Sensory transduction</keyword>
<evidence type="ECO:0000256" key="10">
    <source>
        <dbReference type="RuleBase" id="RU351113"/>
    </source>
</evidence>
<name>A0A1B3P5L3_EOGHI</name>
<evidence type="ECO:0000256" key="3">
    <source>
        <dbReference type="ARBA" id="ARBA00022606"/>
    </source>
</evidence>
<dbReference type="GO" id="GO:0004984">
    <property type="term" value="F:olfactory receptor activity"/>
    <property type="evidence" value="ECO:0007669"/>
    <property type="project" value="InterPro"/>
</dbReference>
<evidence type="ECO:0000256" key="8">
    <source>
        <dbReference type="ARBA" id="ARBA00023170"/>
    </source>
</evidence>
<sequence length="400" mass="46185">MDDMELKKTHPQKYYLKFICNSLYVLGYGSCWYEETPRTNFHKIFYKIWAGIANFFVVIIVINEIMANFRPNLTAKEQNDLVQFTFGHSLIIAKIVTMYYQRDRIKAVLKKLLEENRTIFISADIDKSSVKKVKIYCIVLVTTVYLTMLSAYIDGFRVHFNEGIPIRGEISYYPTPLDSGILVNILRFIMEFHWLYIVTVMNLIDCMSYCTLIFLSSQFKLTQTYYNLLRKKYTKNSNKNTCSVLGEEYKKDFLIGIRLHENALWCAHHVQASLGYMYSSQICQSIILIVMCLVKFVTSARNMTVLLANMTYLSAMTVMTGAYMTAGGDITYEASLVSTSMFLSGWDLVVFDKELRTLAVVAIQRSQAPVYMTAFGVIILSYDNLIMVLRSSYSFFAVMY</sequence>
<dbReference type="GO" id="GO:0005886">
    <property type="term" value="C:plasma membrane"/>
    <property type="evidence" value="ECO:0007669"/>
    <property type="project" value="UniProtKB-SubCell"/>
</dbReference>
<organism evidence="11">
    <name type="scientific">Eogystia hippophaecolus</name>
    <name type="common">Moth</name>
    <name type="synonym">Holcocerus hippophaecolus</name>
    <dbReference type="NCBI Taxonomy" id="1206364"/>
    <lineage>
        <taxon>Eukaryota</taxon>
        <taxon>Metazoa</taxon>
        <taxon>Ecdysozoa</taxon>
        <taxon>Arthropoda</taxon>
        <taxon>Hexapoda</taxon>
        <taxon>Insecta</taxon>
        <taxon>Pterygota</taxon>
        <taxon>Neoptera</taxon>
        <taxon>Endopterygota</taxon>
        <taxon>Lepidoptera</taxon>
        <taxon>Glossata</taxon>
        <taxon>Ditrysia</taxon>
        <taxon>Cossoidea</taxon>
        <taxon>Cossidae</taxon>
        <taxon>Cossinae</taxon>
        <taxon>Eogystia</taxon>
    </lineage>
</organism>
<evidence type="ECO:0000256" key="2">
    <source>
        <dbReference type="ARBA" id="ARBA00022475"/>
    </source>
</evidence>
<evidence type="ECO:0000256" key="6">
    <source>
        <dbReference type="ARBA" id="ARBA00022989"/>
    </source>
</evidence>
<keyword evidence="4 10" id="KW-0812">Transmembrane</keyword>
<dbReference type="PANTHER" id="PTHR21137:SF35">
    <property type="entry name" value="ODORANT RECEPTOR 19A-RELATED"/>
    <property type="match status" value="1"/>
</dbReference>
<evidence type="ECO:0000256" key="9">
    <source>
        <dbReference type="ARBA" id="ARBA00023224"/>
    </source>
</evidence>
<comment type="similarity">
    <text evidence="10">Belongs to the insect chemoreceptor superfamily. Heteromeric odorant receptor channel (TC 1.A.69) family.</text>
</comment>
<reference evidence="11" key="1">
    <citation type="journal article" date="2016" name="BMC Genomics">
        <title>Antennal transcriptome analysis and expression profiles of odorant binding proteins in Eogystia hippophaecolus (Lepidoptera: Cossidae).</title>
        <authorList>
            <person name="Hu P."/>
            <person name="Tao J."/>
            <person name="Cui M."/>
            <person name="Gao C."/>
            <person name="Lu P."/>
            <person name="Luo Y."/>
        </authorList>
    </citation>
    <scope>NUCLEOTIDE SEQUENCE</scope>
</reference>
<keyword evidence="7 10" id="KW-0472">Membrane</keyword>
<keyword evidence="8 10" id="KW-0675">Receptor</keyword>
<dbReference type="GO" id="GO:0005549">
    <property type="term" value="F:odorant binding"/>
    <property type="evidence" value="ECO:0007669"/>
    <property type="project" value="InterPro"/>
</dbReference>
<evidence type="ECO:0000256" key="5">
    <source>
        <dbReference type="ARBA" id="ARBA00022725"/>
    </source>
</evidence>
<feature type="transmembrane region" description="Helical" evidence="10">
    <location>
        <begin position="370"/>
        <end position="389"/>
    </location>
</feature>
<keyword evidence="2" id="KW-1003">Cell membrane</keyword>
<proteinExistence type="evidence at transcript level"/>
<evidence type="ECO:0000256" key="4">
    <source>
        <dbReference type="ARBA" id="ARBA00022692"/>
    </source>
</evidence>
<feature type="transmembrane region" description="Helical" evidence="10">
    <location>
        <begin position="305"/>
        <end position="324"/>
    </location>
</feature>
<dbReference type="EMBL" id="KX655957">
    <property type="protein sequence ID" value="AOG12906.1"/>
    <property type="molecule type" value="mRNA"/>
</dbReference>
<keyword evidence="6 10" id="KW-1133">Transmembrane helix</keyword>
<feature type="transmembrane region" description="Helical" evidence="10">
    <location>
        <begin position="194"/>
        <end position="215"/>
    </location>
</feature>
<feature type="transmembrane region" description="Helical" evidence="10">
    <location>
        <begin position="135"/>
        <end position="153"/>
    </location>
</feature>
<keyword evidence="9 10" id="KW-0807">Transducer</keyword>
<evidence type="ECO:0000256" key="7">
    <source>
        <dbReference type="ARBA" id="ARBA00023136"/>
    </source>
</evidence>